<dbReference type="EMBL" id="MWQN01000001">
    <property type="protein sequence ID" value="OPC84954.1"/>
    <property type="molecule type" value="Genomic_DNA"/>
</dbReference>
<organism evidence="1 2">
    <name type="scientific">Embleya scabrispora</name>
    <dbReference type="NCBI Taxonomy" id="159449"/>
    <lineage>
        <taxon>Bacteria</taxon>
        <taxon>Bacillati</taxon>
        <taxon>Actinomycetota</taxon>
        <taxon>Actinomycetes</taxon>
        <taxon>Kitasatosporales</taxon>
        <taxon>Streptomycetaceae</taxon>
        <taxon>Embleya</taxon>
    </lineage>
</organism>
<comment type="caution">
    <text evidence="1">The sequence shown here is derived from an EMBL/GenBank/DDBJ whole genome shotgun (WGS) entry which is preliminary data.</text>
</comment>
<gene>
    <name evidence="1" type="ORF">B4N89_10690</name>
</gene>
<dbReference type="OrthoDB" id="4350769at2"/>
<sequence>MVAHSSEDLRVGEEFFQRYRHARCRDGGSGRDGTLMDVIGTTVYLRGRDGLEFVCRVHDLVIVAAPPPGLHRRVRYIGAGEAGPRPDGVLTELWAVDQGKLAIVQPPARHAWFALLSELESVGLTLGPVADWAEPPFVSDSAGRRPPRR</sequence>
<keyword evidence="2" id="KW-1185">Reference proteome</keyword>
<name>A0A1T3P7A7_9ACTN</name>
<dbReference type="AlphaFoldDB" id="A0A1T3P7A7"/>
<evidence type="ECO:0000313" key="1">
    <source>
        <dbReference type="EMBL" id="OPC84954.1"/>
    </source>
</evidence>
<proteinExistence type="predicted"/>
<evidence type="ECO:0000313" key="2">
    <source>
        <dbReference type="Proteomes" id="UP000190037"/>
    </source>
</evidence>
<protein>
    <submittedName>
        <fullName evidence="1">Uncharacterized protein</fullName>
    </submittedName>
</protein>
<accession>A0A1T3P7A7</accession>
<dbReference type="Proteomes" id="UP000190037">
    <property type="component" value="Unassembled WGS sequence"/>
</dbReference>
<reference evidence="1 2" key="1">
    <citation type="submission" date="2017-03" db="EMBL/GenBank/DDBJ databases">
        <title>Draft genome sequence of Streptomyces scabrisporus NF3, endophyte isolated from Amphipterygium adstringens.</title>
        <authorList>
            <person name="Vazquez M."/>
            <person name="Ceapa C.D."/>
            <person name="Rodriguez Luna D."/>
            <person name="Sanchez Esquivel S."/>
        </authorList>
    </citation>
    <scope>NUCLEOTIDE SEQUENCE [LARGE SCALE GENOMIC DNA]</scope>
    <source>
        <strain evidence="1 2">NF3</strain>
    </source>
</reference>